<dbReference type="InterPro" id="IPR033644">
    <property type="entry name" value="Ferrochelatase_C"/>
</dbReference>
<dbReference type="InterPro" id="IPR033659">
    <property type="entry name" value="Ferrochelatase_N"/>
</dbReference>
<dbReference type="Gene3D" id="3.40.50.1400">
    <property type="match status" value="2"/>
</dbReference>
<keyword evidence="6 9" id="KW-0456">Lyase</keyword>
<dbReference type="PROSITE" id="PS00534">
    <property type="entry name" value="FERROCHELATASE"/>
    <property type="match status" value="1"/>
</dbReference>
<dbReference type="AlphaFoldDB" id="A0A4R6N9G3"/>
<evidence type="ECO:0000256" key="6">
    <source>
        <dbReference type="ARBA" id="ARBA00023239"/>
    </source>
</evidence>
<proteinExistence type="inferred from homology"/>
<dbReference type="PANTHER" id="PTHR11108">
    <property type="entry name" value="FERROCHELATASE"/>
    <property type="match status" value="1"/>
</dbReference>
<dbReference type="GO" id="GO:0004325">
    <property type="term" value="F:ferrochelatase activity"/>
    <property type="evidence" value="ECO:0007669"/>
    <property type="project" value="UniProtKB-UniRule"/>
</dbReference>
<keyword evidence="2 9" id="KW-0963">Cytoplasm</keyword>
<evidence type="ECO:0000256" key="3">
    <source>
        <dbReference type="ARBA" id="ARBA00022723"/>
    </source>
</evidence>
<dbReference type="InterPro" id="IPR019772">
    <property type="entry name" value="Ferrochelatase_AS"/>
</dbReference>
<dbReference type="CDD" id="cd03411">
    <property type="entry name" value="Ferrochelatase_N"/>
    <property type="match status" value="1"/>
</dbReference>
<evidence type="ECO:0000313" key="12">
    <source>
        <dbReference type="Proteomes" id="UP000295357"/>
    </source>
</evidence>
<gene>
    <name evidence="9" type="primary">hemH</name>
    <name evidence="11" type="ORF">DFR39_102158</name>
</gene>
<dbReference type="CDD" id="cd00419">
    <property type="entry name" value="Ferrochelatase_C"/>
    <property type="match status" value="1"/>
</dbReference>
<dbReference type="HAMAP" id="MF_00323">
    <property type="entry name" value="Ferrochelatase"/>
    <property type="match status" value="1"/>
</dbReference>
<dbReference type="SUPFAM" id="SSF53800">
    <property type="entry name" value="Chelatase"/>
    <property type="match status" value="1"/>
</dbReference>
<comment type="catalytic activity">
    <reaction evidence="9 10">
        <text>heme b + 2 H(+) = protoporphyrin IX + Fe(2+)</text>
        <dbReference type="Rhea" id="RHEA:22584"/>
        <dbReference type="ChEBI" id="CHEBI:15378"/>
        <dbReference type="ChEBI" id="CHEBI:29033"/>
        <dbReference type="ChEBI" id="CHEBI:57306"/>
        <dbReference type="ChEBI" id="CHEBI:60344"/>
        <dbReference type="EC" id="4.98.1.1"/>
    </reaction>
</comment>
<dbReference type="InterPro" id="IPR001015">
    <property type="entry name" value="Ferrochelatase"/>
</dbReference>
<evidence type="ECO:0000256" key="4">
    <source>
        <dbReference type="ARBA" id="ARBA00023004"/>
    </source>
</evidence>
<dbReference type="PANTHER" id="PTHR11108:SF1">
    <property type="entry name" value="FERROCHELATASE, MITOCHONDRIAL"/>
    <property type="match status" value="1"/>
</dbReference>
<protein>
    <recommendedName>
        <fullName evidence="9 10">Ferrochelatase</fullName>
        <ecNumber evidence="9 10">4.98.1.1</ecNumber>
    </recommendedName>
    <alternativeName>
        <fullName evidence="9">Heme synthase</fullName>
    </alternativeName>
    <alternativeName>
        <fullName evidence="9">Protoheme ferro-lyase</fullName>
    </alternativeName>
</protein>
<comment type="function">
    <text evidence="9 10">Catalyzes the ferrous insertion into protoporphyrin IX.</text>
</comment>
<name>A0A4R6N9G3_9BURK</name>
<feature type="binding site" evidence="9">
    <location>
        <position position="209"/>
    </location>
    <ligand>
        <name>Fe(2+)</name>
        <dbReference type="ChEBI" id="CHEBI:29033"/>
    </ligand>
</feature>
<evidence type="ECO:0000256" key="1">
    <source>
        <dbReference type="ARBA" id="ARBA00007718"/>
    </source>
</evidence>
<dbReference type="Pfam" id="PF00762">
    <property type="entry name" value="Ferrochelatase"/>
    <property type="match status" value="1"/>
</dbReference>
<evidence type="ECO:0000256" key="2">
    <source>
        <dbReference type="ARBA" id="ARBA00022490"/>
    </source>
</evidence>
<dbReference type="GO" id="GO:0005737">
    <property type="term" value="C:cytoplasm"/>
    <property type="evidence" value="ECO:0007669"/>
    <property type="project" value="UniProtKB-SubCell"/>
</dbReference>
<dbReference type="UniPathway" id="UPA00252">
    <property type="reaction ID" value="UER00325"/>
</dbReference>
<dbReference type="FunFam" id="3.40.50.1400:FF:000002">
    <property type="entry name" value="Ferrochelatase"/>
    <property type="match status" value="1"/>
</dbReference>
<organism evidence="11 12">
    <name type="scientific">Roseateles asaccharophilus</name>
    <dbReference type="NCBI Taxonomy" id="582607"/>
    <lineage>
        <taxon>Bacteria</taxon>
        <taxon>Pseudomonadati</taxon>
        <taxon>Pseudomonadota</taxon>
        <taxon>Betaproteobacteria</taxon>
        <taxon>Burkholderiales</taxon>
        <taxon>Sphaerotilaceae</taxon>
        <taxon>Roseateles</taxon>
    </lineage>
</organism>
<sequence length="363" mass="40425">MSYQAEAPYSHGSPARSAVLLCNLGTPEAPTAPALRRYLAQFLSDPRVVEIPKLVWQLILHGIILRVRPAKSAAKYASVWLPEGSPLQVWTDKQAKLLQGYLGERGHHLIVRHAMRYGRPAIAEQLKALRAEGVTRVLVLPAYPQYSGATTASVVDEVARWALKTRHLPELRFINRYHDDPGYIAALADSVRAHWARNGQPELLVMSFHGMPERTLHLGDPYHCECLKTGRLLAEALGLRREQWLVTFQSRFGKAKWLEPYTEPTLRARAKAGLRKVDLICPGFAADCLETLEEIAQEAREAFLHEGGKEFGYIPCLNDSPAGMRMLADLAERHLQGWPTRELPDAAQASAQRQAALAAGATR</sequence>
<evidence type="ECO:0000256" key="5">
    <source>
        <dbReference type="ARBA" id="ARBA00023133"/>
    </source>
</evidence>
<evidence type="ECO:0000256" key="9">
    <source>
        <dbReference type="HAMAP-Rule" id="MF_00323"/>
    </source>
</evidence>
<comment type="caution">
    <text evidence="11">The sequence shown here is derived from an EMBL/GenBank/DDBJ whole genome shotgun (WGS) entry which is preliminary data.</text>
</comment>
<keyword evidence="5 9" id="KW-0350">Heme biosynthesis</keyword>
<feature type="binding site" evidence="9">
    <location>
        <position position="290"/>
    </location>
    <ligand>
        <name>Fe(2+)</name>
        <dbReference type="ChEBI" id="CHEBI:29033"/>
    </ligand>
</feature>
<dbReference type="NCBIfam" id="TIGR00109">
    <property type="entry name" value="hemH"/>
    <property type="match status" value="1"/>
</dbReference>
<dbReference type="RefSeq" id="WP_133602556.1">
    <property type="nucleotide sequence ID" value="NZ_JAUFPJ010000002.1"/>
</dbReference>
<comment type="catalytic activity">
    <reaction evidence="8">
        <text>Fe-coproporphyrin III + 2 H(+) = coproporphyrin III + Fe(2+)</text>
        <dbReference type="Rhea" id="RHEA:49572"/>
        <dbReference type="ChEBI" id="CHEBI:15378"/>
        <dbReference type="ChEBI" id="CHEBI:29033"/>
        <dbReference type="ChEBI" id="CHEBI:68438"/>
        <dbReference type="ChEBI" id="CHEBI:131725"/>
        <dbReference type="EC" id="4.99.1.9"/>
    </reaction>
    <physiologicalReaction direction="right-to-left" evidence="8">
        <dbReference type="Rhea" id="RHEA:49574"/>
    </physiologicalReaction>
</comment>
<keyword evidence="4 9" id="KW-0408">Iron</keyword>
<dbReference type="Proteomes" id="UP000295357">
    <property type="component" value="Unassembled WGS sequence"/>
</dbReference>
<evidence type="ECO:0000256" key="10">
    <source>
        <dbReference type="RuleBase" id="RU000607"/>
    </source>
</evidence>
<accession>A0A4R6N9G3</accession>
<keyword evidence="7 9" id="KW-0627">Porphyrin biosynthesis</keyword>
<evidence type="ECO:0000256" key="8">
    <source>
        <dbReference type="ARBA" id="ARBA00024536"/>
    </source>
</evidence>
<evidence type="ECO:0000256" key="7">
    <source>
        <dbReference type="ARBA" id="ARBA00023244"/>
    </source>
</evidence>
<comment type="pathway">
    <text evidence="9 10">Porphyrin-containing compound metabolism; protoheme biosynthesis; protoheme from protoporphyrin-IX: step 1/1.</text>
</comment>
<keyword evidence="12" id="KW-1185">Reference proteome</keyword>
<dbReference type="GO" id="GO:0006783">
    <property type="term" value="P:heme biosynthetic process"/>
    <property type="evidence" value="ECO:0007669"/>
    <property type="project" value="UniProtKB-UniRule"/>
</dbReference>
<comment type="similarity">
    <text evidence="1 9 10">Belongs to the ferrochelatase family.</text>
</comment>
<evidence type="ECO:0000313" key="11">
    <source>
        <dbReference type="EMBL" id="TDP11779.1"/>
    </source>
</evidence>
<reference evidence="11 12" key="1">
    <citation type="submission" date="2019-03" db="EMBL/GenBank/DDBJ databases">
        <title>Genomic Encyclopedia of Type Strains, Phase IV (KMG-IV): sequencing the most valuable type-strain genomes for metagenomic binning, comparative biology and taxonomic classification.</title>
        <authorList>
            <person name="Goeker M."/>
        </authorList>
    </citation>
    <scope>NUCLEOTIDE SEQUENCE [LARGE SCALE GENOMIC DNA]</scope>
    <source>
        <strain evidence="11 12">DSM 25082</strain>
    </source>
</reference>
<dbReference type="GO" id="GO:0046872">
    <property type="term" value="F:metal ion binding"/>
    <property type="evidence" value="ECO:0007669"/>
    <property type="project" value="UniProtKB-KW"/>
</dbReference>
<comment type="subcellular location">
    <subcellularLocation>
        <location evidence="9 10">Cytoplasm</location>
    </subcellularLocation>
</comment>
<dbReference type="EC" id="4.98.1.1" evidence="9 10"/>
<dbReference type="EMBL" id="SNXE01000002">
    <property type="protein sequence ID" value="TDP11779.1"/>
    <property type="molecule type" value="Genomic_DNA"/>
</dbReference>
<keyword evidence="3 9" id="KW-0479">Metal-binding</keyword>
<dbReference type="OrthoDB" id="9809741at2"/>